<dbReference type="OrthoDB" id="5296287at2759"/>
<dbReference type="InterPro" id="IPR036259">
    <property type="entry name" value="MFS_trans_sf"/>
</dbReference>
<feature type="transmembrane region" description="Helical" evidence="7">
    <location>
        <begin position="299"/>
        <end position="318"/>
    </location>
</feature>
<dbReference type="PANTHER" id="PTHR23502:SF68">
    <property type="entry name" value="MULTIDRUG TRANSPORTER, PUTATIVE (AFU_ORTHOLOGUE AFUA_3G01120)-RELATED"/>
    <property type="match status" value="1"/>
</dbReference>
<keyword evidence="3 7" id="KW-0812">Transmembrane</keyword>
<feature type="transmembrane region" description="Helical" evidence="7">
    <location>
        <begin position="100"/>
        <end position="120"/>
    </location>
</feature>
<protein>
    <submittedName>
        <fullName evidence="9">MFS general substrate transporter</fullName>
    </submittedName>
</protein>
<dbReference type="Pfam" id="PF07690">
    <property type="entry name" value="MFS_1"/>
    <property type="match status" value="1"/>
</dbReference>
<dbReference type="Gene3D" id="1.20.1250.20">
    <property type="entry name" value="MFS general substrate transporter like domains"/>
    <property type="match status" value="1"/>
</dbReference>
<name>A0A8E2JN86_9PEZI</name>
<feature type="compositionally biased region" description="Basic and acidic residues" evidence="6">
    <location>
        <begin position="1"/>
        <end position="12"/>
    </location>
</feature>
<dbReference type="PROSITE" id="PS50850">
    <property type="entry name" value="MFS"/>
    <property type="match status" value="1"/>
</dbReference>
<feature type="transmembrane region" description="Helical" evidence="7">
    <location>
        <begin position="324"/>
        <end position="342"/>
    </location>
</feature>
<evidence type="ECO:0000256" key="3">
    <source>
        <dbReference type="ARBA" id="ARBA00022692"/>
    </source>
</evidence>
<evidence type="ECO:0000256" key="7">
    <source>
        <dbReference type="SAM" id="Phobius"/>
    </source>
</evidence>
<accession>A0A8E2JN86</accession>
<dbReference type="InterPro" id="IPR011701">
    <property type="entry name" value="MFS"/>
</dbReference>
<dbReference type="GO" id="GO:0022857">
    <property type="term" value="F:transmembrane transporter activity"/>
    <property type="evidence" value="ECO:0007669"/>
    <property type="project" value="InterPro"/>
</dbReference>
<reference evidence="9 10" key="1">
    <citation type="journal article" date="2016" name="Nat. Commun.">
        <title>Ectomycorrhizal ecology is imprinted in the genome of the dominant symbiotic fungus Cenococcum geophilum.</title>
        <authorList>
            <consortium name="DOE Joint Genome Institute"/>
            <person name="Peter M."/>
            <person name="Kohler A."/>
            <person name="Ohm R.A."/>
            <person name="Kuo A."/>
            <person name="Krutzmann J."/>
            <person name="Morin E."/>
            <person name="Arend M."/>
            <person name="Barry K.W."/>
            <person name="Binder M."/>
            <person name="Choi C."/>
            <person name="Clum A."/>
            <person name="Copeland A."/>
            <person name="Grisel N."/>
            <person name="Haridas S."/>
            <person name="Kipfer T."/>
            <person name="LaButti K."/>
            <person name="Lindquist E."/>
            <person name="Lipzen A."/>
            <person name="Maire R."/>
            <person name="Meier B."/>
            <person name="Mihaltcheva S."/>
            <person name="Molinier V."/>
            <person name="Murat C."/>
            <person name="Poggeler S."/>
            <person name="Quandt C.A."/>
            <person name="Sperisen C."/>
            <person name="Tritt A."/>
            <person name="Tisserant E."/>
            <person name="Crous P.W."/>
            <person name="Henrissat B."/>
            <person name="Nehls U."/>
            <person name="Egli S."/>
            <person name="Spatafora J.W."/>
            <person name="Grigoriev I.V."/>
            <person name="Martin F.M."/>
        </authorList>
    </citation>
    <scope>NUCLEOTIDE SEQUENCE [LARGE SCALE GENOMIC DNA]</scope>
    <source>
        <strain evidence="9 10">CBS 207.34</strain>
    </source>
</reference>
<comment type="similarity">
    <text evidence="2">Belongs to the major facilitator superfamily.</text>
</comment>
<feature type="transmembrane region" description="Helical" evidence="7">
    <location>
        <begin position="423"/>
        <end position="441"/>
    </location>
</feature>
<evidence type="ECO:0000256" key="1">
    <source>
        <dbReference type="ARBA" id="ARBA00004141"/>
    </source>
</evidence>
<keyword evidence="5 7" id="KW-0472">Membrane</keyword>
<dbReference type="GO" id="GO:0016020">
    <property type="term" value="C:membrane"/>
    <property type="evidence" value="ECO:0007669"/>
    <property type="project" value="UniProtKB-SubCell"/>
</dbReference>
<gene>
    <name evidence="9" type="ORF">AOQ84DRAFT_419314</name>
</gene>
<keyword evidence="10" id="KW-1185">Reference proteome</keyword>
<organism evidence="9 10">
    <name type="scientific">Glonium stellatum</name>
    <dbReference type="NCBI Taxonomy" id="574774"/>
    <lineage>
        <taxon>Eukaryota</taxon>
        <taxon>Fungi</taxon>
        <taxon>Dikarya</taxon>
        <taxon>Ascomycota</taxon>
        <taxon>Pezizomycotina</taxon>
        <taxon>Dothideomycetes</taxon>
        <taxon>Pleosporomycetidae</taxon>
        <taxon>Gloniales</taxon>
        <taxon>Gloniaceae</taxon>
        <taxon>Glonium</taxon>
    </lineage>
</organism>
<dbReference type="CDD" id="cd17323">
    <property type="entry name" value="MFS_Tpo1_MDR_like"/>
    <property type="match status" value="1"/>
</dbReference>
<dbReference type="PANTHER" id="PTHR23502">
    <property type="entry name" value="MAJOR FACILITATOR SUPERFAMILY"/>
    <property type="match status" value="1"/>
</dbReference>
<feature type="domain" description="Major facilitator superfamily (MFS) profile" evidence="8">
    <location>
        <begin position="69"/>
        <end position="479"/>
    </location>
</feature>
<dbReference type="InterPro" id="IPR020846">
    <property type="entry name" value="MFS_dom"/>
</dbReference>
<proteinExistence type="inferred from homology"/>
<dbReference type="SUPFAM" id="SSF103473">
    <property type="entry name" value="MFS general substrate transporter"/>
    <property type="match status" value="1"/>
</dbReference>
<evidence type="ECO:0000256" key="5">
    <source>
        <dbReference type="ARBA" id="ARBA00023136"/>
    </source>
</evidence>
<evidence type="ECO:0000256" key="4">
    <source>
        <dbReference type="ARBA" id="ARBA00022989"/>
    </source>
</evidence>
<evidence type="ECO:0000259" key="8">
    <source>
        <dbReference type="PROSITE" id="PS50850"/>
    </source>
</evidence>
<evidence type="ECO:0000313" key="9">
    <source>
        <dbReference type="EMBL" id="OCL03378.1"/>
    </source>
</evidence>
<feature type="transmembrane region" description="Helical" evidence="7">
    <location>
        <begin position="363"/>
        <end position="384"/>
    </location>
</feature>
<feature type="transmembrane region" description="Helical" evidence="7">
    <location>
        <begin position="390"/>
        <end position="411"/>
    </location>
</feature>
<feature type="transmembrane region" description="Helical" evidence="7">
    <location>
        <begin position="224"/>
        <end position="244"/>
    </location>
</feature>
<dbReference type="Proteomes" id="UP000250140">
    <property type="component" value="Unassembled WGS sequence"/>
</dbReference>
<feature type="transmembrane region" description="Helical" evidence="7">
    <location>
        <begin position="165"/>
        <end position="183"/>
    </location>
</feature>
<dbReference type="EMBL" id="KV750747">
    <property type="protein sequence ID" value="OCL03378.1"/>
    <property type="molecule type" value="Genomic_DNA"/>
</dbReference>
<dbReference type="AlphaFoldDB" id="A0A8E2JN86"/>
<comment type="subcellular location">
    <subcellularLocation>
        <location evidence="1">Membrane</location>
        <topology evidence="1">Multi-pass membrane protein</topology>
    </subcellularLocation>
</comment>
<feature type="transmembrane region" description="Helical" evidence="7">
    <location>
        <begin position="453"/>
        <end position="471"/>
    </location>
</feature>
<evidence type="ECO:0000313" key="10">
    <source>
        <dbReference type="Proteomes" id="UP000250140"/>
    </source>
</evidence>
<sequence>MNTSDTLDKDRPPSGPDTTEGLDPTGPVNDLEKQNPETAPNPNLVGWDEPESEDTSNPKDWSTSQKWIHVGILSSVTFLTPLASSMFAPGVPQVMNDFRATSNLLSTSVVSVFVLGFAFGPPVLAPLSEMYGRIPIYNTCNQTFLVFTILSAEAKNMGMLVAVKFLTGVFGVAVIACGSGPIADMMSPEQRGGAMAVWAVGPILGPVIGPVAGGFLVIAKGWRWVFWVISILSGIIAIIAALFLRETYAPVLLERKAKKLRKETGNPDLQSNLTSELTGKQLFAHSIIRPTKMVVRSPIISLMCVYTAVTYGLLYILFTTFTFVFEDAGVGTIIGLLFVGIFSDRALKKVIAIEKATRPENRLVLHIIVPAALSIPVGLFTYGWSTDKHVHWIVPEIGTAVVGFGMISLVMCIRTFCATAANAVLRSLLGALLPLCGLNMYDVIGLGCGNSLLAFVALALAPVPWFFRFYGERIRTNLK</sequence>
<feature type="transmembrane region" description="Helical" evidence="7">
    <location>
        <begin position="195"/>
        <end position="218"/>
    </location>
</feature>
<evidence type="ECO:0000256" key="2">
    <source>
        <dbReference type="ARBA" id="ARBA00008335"/>
    </source>
</evidence>
<feature type="region of interest" description="Disordered" evidence="6">
    <location>
        <begin position="1"/>
        <end position="62"/>
    </location>
</feature>
<evidence type="ECO:0000256" key="6">
    <source>
        <dbReference type="SAM" id="MobiDB-lite"/>
    </source>
</evidence>
<feature type="transmembrane region" description="Helical" evidence="7">
    <location>
        <begin position="67"/>
        <end position="88"/>
    </location>
</feature>
<keyword evidence="4 7" id="KW-1133">Transmembrane helix</keyword>